<dbReference type="PROSITE" id="PS51257">
    <property type="entry name" value="PROKAR_LIPOPROTEIN"/>
    <property type="match status" value="1"/>
</dbReference>
<protein>
    <recommendedName>
        <fullName evidence="4">Cystatin domain-containing protein</fullName>
    </recommendedName>
</protein>
<dbReference type="AlphaFoldDB" id="A0AAU9U984"/>
<dbReference type="EMBL" id="CAKOGL010000014">
    <property type="protein sequence ID" value="CAH2094305.1"/>
    <property type="molecule type" value="Genomic_DNA"/>
</dbReference>
<dbReference type="Proteomes" id="UP001153954">
    <property type="component" value="Unassembled WGS sequence"/>
</dbReference>
<comment type="caution">
    <text evidence="2">The sequence shown here is derived from an EMBL/GenBank/DDBJ whole genome shotgun (WGS) entry which is preliminary data.</text>
</comment>
<accession>A0AAU9U984</accession>
<feature type="signal peptide" evidence="1">
    <location>
        <begin position="1"/>
        <end position="19"/>
    </location>
</feature>
<dbReference type="Gene3D" id="3.10.450.10">
    <property type="match status" value="1"/>
</dbReference>
<evidence type="ECO:0000313" key="2">
    <source>
        <dbReference type="EMBL" id="CAH2094305.1"/>
    </source>
</evidence>
<reference evidence="2" key="1">
    <citation type="submission" date="2022-03" db="EMBL/GenBank/DDBJ databases">
        <authorList>
            <person name="Tunstrom K."/>
        </authorList>
    </citation>
    <scope>NUCLEOTIDE SEQUENCE</scope>
</reference>
<sequence length="136" mass="15339">MQKKIVVVVCCLFIIGCFGDIRKSNTEVKKPVKVGGEIPQDPNDPLYREMAEEVLKIYLRLEDISRPHHVVQVEKVTVETVAGSLTRINFVAAPNCLVSEDPKCEKDLPVDLKCSSETWEQIWLSKVSIKVLCDQV</sequence>
<evidence type="ECO:0008006" key="4">
    <source>
        <dbReference type="Google" id="ProtNLM"/>
    </source>
</evidence>
<proteinExistence type="predicted"/>
<dbReference type="SUPFAM" id="SSF54403">
    <property type="entry name" value="Cystatin/monellin"/>
    <property type="match status" value="1"/>
</dbReference>
<keyword evidence="1" id="KW-0732">Signal</keyword>
<organism evidence="2 3">
    <name type="scientific">Euphydryas editha</name>
    <name type="common">Edith's checkerspot</name>
    <dbReference type="NCBI Taxonomy" id="104508"/>
    <lineage>
        <taxon>Eukaryota</taxon>
        <taxon>Metazoa</taxon>
        <taxon>Ecdysozoa</taxon>
        <taxon>Arthropoda</taxon>
        <taxon>Hexapoda</taxon>
        <taxon>Insecta</taxon>
        <taxon>Pterygota</taxon>
        <taxon>Neoptera</taxon>
        <taxon>Endopterygota</taxon>
        <taxon>Lepidoptera</taxon>
        <taxon>Glossata</taxon>
        <taxon>Ditrysia</taxon>
        <taxon>Papilionoidea</taxon>
        <taxon>Nymphalidae</taxon>
        <taxon>Nymphalinae</taxon>
        <taxon>Euphydryas</taxon>
    </lineage>
</organism>
<evidence type="ECO:0000313" key="3">
    <source>
        <dbReference type="Proteomes" id="UP001153954"/>
    </source>
</evidence>
<evidence type="ECO:0000256" key="1">
    <source>
        <dbReference type="SAM" id="SignalP"/>
    </source>
</evidence>
<gene>
    <name evidence="2" type="ORF">EEDITHA_LOCUS9882</name>
</gene>
<keyword evidence="3" id="KW-1185">Reference proteome</keyword>
<dbReference type="InterPro" id="IPR046350">
    <property type="entry name" value="Cystatin_sf"/>
</dbReference>
<name>A0AAU9U984_EUPED</name>
<feature type="chain" id="PRO_5043953382" description="Cystatin domain-containing protein" evidence="1">
    <location>
        <begin position="20"/>
        <end position="136"/>
    </location>
</feature>